<accession>A0A2W2BMG9</accession>
<keyword evidence="1" id="KW-0812">Transmembrane</keyword>
<evidence type="ECO:0008006" key="4">
    <source>
        <dbReference type="Google" id="ProtNLM"/>
    </source>
</evidence>
<feature type="transmembrane region" description="Helical" evidence="1">
    <location>
        <begin position="197"/>
        <end position="219"/>
    </location>
</feature>
<dbReference type="Proteomes" id="UP000248745">
    <property type="component" value="Unassembled WGS sequence"/>
</dbReference>
<reference evidence="2 3" key="1">
    <citation type="submission" date="2018-06" db="EMBL/GenBank/DDBJ databases">
        <title>Mucibacter soli gen. nov., sp. nov., a new member of the family Chitinophagaceae producing mucin.</title>
        <authorList>
            <person name="Kim M.-K."/>
            <person name="Park S."/>
            <person name="Kim T.-S."/>
            <person name="Joung Y."/>
            <person name="Han J.-H."/>
            <person name="Kim S.B."/>
        </authorList>
    </citation>
    <scope>NUCLEOTIDE SEQUENCE [LARGE SCALE GENOMIC DNA]</scope>
    <source>
        <strain evidence="2 3">R1-15</strain>
    </source>
</reference>
<sequence>MFKHDVLKKTYLPCLLFVIALVFIFPRDFYNDLSDKTTLVDNGWKWALHFFSAHFERYHWGKDVIYTYGPLGILSARSFPFSLWFLQFAFDIYIGFNLFVVFRILLKQYSNLMACIYGIGLLVSLWEVNWLLQLSNVLLLILLYKDSARHRVAYIIAINIALLLFIKLNTLWSVAFILPTLVYLLISTRKYSTLLGSLILMLGASMLIGSLTHVSYVSYFQTSLDTVAYYTHSMYYFTTAYRGVFYIGVVFSVVLILLLAYLSIRSLAAKRIAEVLLFANIFILYFILFKQGFTRFDREHFNQYLCLTPLVVFCLYLVTPDIRNIVGGFWAITMLAVLGICGVRFIKGYQGNIPVFTFKPAPLFNYTKQLVFAMGQQQPENLSSGGSYDYYINQCINQKTNSNDNWHNRPAFQSIVTVSRHLDSINTAYYSGADAPDTIFYDGAGVDDRNPFWDDPLCKWTIWSRYQYAGNAADQQLLLTKRQVPLQWKRVLLLDTTVSFGQALNIPAHQEGVVVFNAAVNYSSVGKLQTFLFQPPATTVKIHLNDAIADTLAPFRFIPPLHNNEDLMAGAYALPGDASLFQHLTTDFNHVGANVKSVTFLTDRLSGVDNKIKVKLYLVQAQL</sequence>
<feature type="transmembrane region" description="Helical" evidence="1">
    <location>
        <begin position="152"/>
        <end position="185"/>
    </location>
</feature>
<dbReference type="AlphaFoldDB" id="A0A2W2BMG9"/>
<proteinExistence type="predicted"/>
<keyword evidence="3" id="KW-1185">Reference proteome</keyword>
<keyword evidence="1" id="KW-1133">Transmembrane helix</keyword>
<evidence type="ECO:0000313" key="2">
    <source>
        <dbReference type="EMBL" id="PZF74646.1"/>
    </source>
</evidence>
<evidence type="ECO:0000313" key="3">
    <source>
        <dbReference type="Proteomes" id="UP000248745"/>
    </source>
</evidence>
<feature type="transmembrane region" description="Helical" evidence="1">
    <location>
        <begin position="325"/>
        <end position="346"/>
    </location>
</feature>
<protein>
    <recommendedName>
        <fullName evidence="4">Glycosyltransferase RgtA/B/C/D-like domain-containing protein</fullName>
    </recommendedName>
</protein>
<feature type="transmembrane region" description="Helical" evidence="1">
    <location>
        <begin position="272"/>
        <end position="289"/>
    </location>
</feature>
<feature type="transmembrane region" description="Helical" evidence="1">
    <location>
        <begin position="12"/>
        <end position="30"/>
    </location>
</feature>
<evidence type="ECO:0000256" key="1">
    <source>
        <dbReference type="SAM" id="Phobius"/>
    </source>
</evidence>
<name>A0A2W2BMG9_9BACT</name>
<dbReference type="EMBL" id="QKTW01000003">
    <property type="protein sequence ID" value="PZF74646.1"/>
    <property type="molecule type" value="Genomic_DNA"/>
</dbReference>
<feature type="transmembrane region" description="Helical" evidence="1">
    <location>
        <begin position="112"/>
        <end position="132"/>
    </location>
</feature>
<feature type="transmembrane region" description="Helical" evidence="1">
    <location>
        <begin position="301"/>
        <end position="318"/>
    </location>
</feature>
<feature type="transmembrane region" description="Helical" evidence="1">
    <location>
        <begin position="239"/>
        <end position="260"/>
    </location>
</feature>
<comment type="caution">
    <text evidence="2">The sequence shown here is derived from an EMBL/GenBank/DDBJ whole genome shotgun (WGS) entry which is preliminary data.</text>
</comment>
<feature type="transmembrane region" description="Helical" evidence="1">
    <location>
        <begin position="84"/>
        <end position="105"/>
    </location>
</feature>
<keyword evidence="1" id="KW-0472">Membrane</keyword>
<gene>
    <name evidence="2" type="ORF">DN068_03450</name>
</gene>
<organism evidence="2 3">
    <name type="scientific">Taibaiella soli</name>
    <dbReference type="NCBI Taxonomy" id="1649169"/>
    <lineage>
        <taxon>Bacteria</taxon>
        <taxon>Pseudomonadati</taxon>
        <taxon>Bacteroidota</taxon>
        <taxon>Chitinophagia</taxon>
        <taxon>Chitinophagales</taxon>
        <taxon>Chitinophagaceae</taxon>
        <taxon>Taibaiella</taxon>
    </lineage>
</organism>